<keyword evidence="2" id="KW-0472">Membrane</keyword>
<sequence>MAESTAMESLSFEDAAAYRSLPSEPGFYYGDELQREPYGPNPVALTIAVLVVFAEWLQLLWVVHSAERPWHHLWFTLVFSAAIGLMALLNKSNPGILPRDTGLDRFHRDGGLFPLRLLITAAQRPPRRPRSTTPSSSSAGAKCMHNIGAPNGISGMRGFSAEHPLVFVIFLLACLRLPIVLYHALGNVYFVVLNLTYFEYLTRAYPDGNPFDHGRPSAAFRDPAAGVWHNLREFWALPWIDLRFANASHFLLICLQLTATCPCIMRLDFAAGPDTAASCSAPLSPESAAPVARRRPA</sequence>
<dbReference type="InterPro" id="IPR056321">
    <property type="entry name" value="Microp_dom_apicomplexa"/>
</dbReference>
<evidence type="ECO:0000256" key="1">
    <source>
        <dbReference type="SAM" id="MobiDB-lite"/>
    </source>
</evidence>
<dbReference type="EMBL" id="BPLF01000006">
    <property type="protein sequence ID" value="GIX66304.1"/>
    <property type="molecule type" value="Genomic_DNA"/>
</dbReference>
<evidence type="ECO:0000259" key="3">
    <source>
        <dbReference type="Pfam" id="PF23510"/>
    </source>
</evidence>
<name>A0AAV4M2Q1_BABCB</name>
<feature type="transmembrane region" description="Helical" evidence="2">
    <location>
        <begin position="70"/>
        <end position="89"/>
    </location>
</feature>
<protein>
    <submittedName>
        <fullName evidence="4">S-acyltransferas, putative</fullName>
    </submittedName>
</protein>
<organism evidence="4 5">
    <name type="scientific">Babesia caballi</name>
    <dbReference type="NCBI Taxonomy" id="5871"/>
    <lineage>
        <taxon>Eukaryota</taxon>
        <taxon>Sar</taxon>
        <taxon>Alveolata</taxon>
        <taxon>Apicomplexa</taxon>
        <taxon>Aconoidasida</taxon>
        <taxon>Piroplasmida</taxon>
        <taxon>Babesiidae</taxon>
        <taxon>Babesia</taxon>
    </lineage>
</organism>
<feature type="region of interest" description="Disordered" evidence="1">
    <location>
        <begin position="123"/>
        <end position="142"/>
    </location>
</feature>
<evidence type="ECO:0000313" key="5">
    <source>
        <dbReference type="Proteomes" id="UP001497744"/>
    </source>
</evidence>
<keyword evidence="5" id="KW-1185">Reference proteome</keyword>
<feature type="transmembrane region" description="Helical" evidence="2">
    <location>
        <begin position="43"/>
        <end position="64"/>
    </location>
</feature>
<keyword evidence="2" id="KW-1133">Transmembrane helix</keyword>
<keyword evidence="2" id="KW-0812">Transmembrane</keyword>
<proteinExistence type="predicted"/>
<evidence type="ECO:0000256" key="2">
    <source>
        <dbReference type="SAM" id="Phobius"/>
    </source>
</evidence>
<dbReference type="Pfam" id="PF23510">
    <property type="entry name" value="Microp_apicomplexa_6"/>
    <property type="match status" value="1"/>
</dbReference>
<feature type="transmembrane region" description="Helical" evidence="2">
    <location>
        <begin position="165"/>
        <end position="185"/>
    </location>
</feature>
<accession>A0AAV4M2Q1</accession>
<dbReference type="AlphaFoldDB" id="A0AAV4M2Q1"/>
<comment type="caution">
    <text evidence="4">The sequence shown here is derived from an EMBL/GenBank/DDBJ whole genome shotgun (WGS) entry which is preliminary data.</text>
</comment>
<dbReference type="RefSeq" id="XP_067718373.1">
    <property type="nucleotide sequence ID" value="XM_067862272.1"/>
</dbReference>
<gene>
    <name evidence="4" type="ORF">BcabD6B2_57400</name>
</gene>
<feature type="region of interest" description="Disordered" evidence="1">
    <location>
        <begin position="278"/>
        <end position="297"/>
    </location>
</feature>
<feature type="domain" description="Microprotein" evidence="3">
    <location>
        <begin position="12"/>
        <end position="75"/>
    </location>
</feature>
<dbReference type="GeneID" id="94197785"/>
<dbReference type="Proteomes" id="UP001497744">
    <property type="component" value="Unassembled WGS sequence"/>
</dbReference>
<reference evidence="4 5" key="1">
    <citation type="submission" date="2021-06" db="EMBL/GenBank/DDBJ databases">
        <title>Genome sequence of Babesia caballi.</title>
        <authorList>
            <person name="Yamagishi J."/>
            <person name="Kidaka T."/>
            <person name="Ochi A."/>
        </authorList>
    </citation>
    <scope>NUCLEOTIDE SEQUENCE [LARGE SCALE GENOMIC DNA]</scope>
    <source>
        <strain evidence="4">USDA-D6B2</strain>
    </source>
</reference>
<evidence type="ECO:0000313" key="4">
    <source>
        <dbReference type="EMBL" id="GIX66304.1"/>
    </source>
</evidence>